<accession>A0A6I2KWR8</accession>
<evidence type="ECO:0000313" key="4">
    <source>
        <dbReference type="EMBL" id="MRW90231.1"/>
    </source>
</evidence>
<keyword evidence="2" id="KW-0812">Transmembrane</keyword>
<keyword evidence="3" id="KW-0732">Signal</keyword>
<evidence type="ECO:0000256" key="1">
    <source>
        <dbReference type="SAM" id="MobiDB-lite"/>
    </source>
</evidence>
<proteinExistence type="predicted"/>
<dbReference type="Proteomes" id="UP000433309">
    <property type="component" value="Unassembled WGS sequence"/>
</dbReference>
<gene>
    <name evidence="4" type="ORF">GJ699_09565</name>
</gene>
<reference evidence="4 5" key="1">
    <citation type="submission" date="2019-11" db="EMBL/GenBank/DDBJ databases">
        <title>Novel species isolated from a subtropical stream in China.</title>
        <authorList>
            <person name="Lu H."/>
        </authorList>
    </citation>
    <scope>NUCLEOTIDE SEQUENCE [LARGE SCALE GENOMIC DNA]</scope>
    <source>
        <strain evidence="4 5">FT80W</strain>
    </source>
</reference>
<evidence type="ECO:0000313" key="5">
    <source>
        <dbReference type="Proteomes" id="UP000433309"/>
    </source>
</evidence>
<keyword evidence="2" id="KW-0472">Membrane</keyword>
<feature type="compositionally biased region" description="Pro residues" evidence="1">
    <location>
        <begin position="125"/>
        <end position="142"/>
    </location>
</feature>
<feature type="chain" id="PRO_5026210510" description="Transmembrane protein" evidence="3">
    <location>
        <begin position="23"/>
        <end position="257"/>
    </location>
</feature>
<comment type="caution">
    <text evidence="4">The sequence shown here is derived from an EMBL/GenBank/DDBJ whole genome shotgun (WGS) entry which is preliminary data.</text>
</comment>
<name>A0A6I2KWR8_9BURK</name>
<feature type="signal peptide" evidence="3">
    <location>
        <begin position="1"/>
        <end position="22"/>
    </location>
</feature>
<dbReference type="AlphaFoldDB" id="A0A6I2KWR8"/>
<feature type="compositionally biased region" description="Polar residues" evidence="1">
    <location>
        <begin position="27"/>
        <end position="50"/>
    </location>
</feature>
<feature type="compositionally biased region" description="Low complexity" evidence="1">
    <location>
        <begin position="106"/>
        <end position="124"/>
    </location>
</feature>
<evidence type="ECO:0008006" key="6">
    <source>
        <dbReference type="Google" id="ProtNLM"/>
    </source>
</evidence>
<keyword evidence="5" id="KW-1185">Reference proteome</keyword>
<feature type="region of interest" description="Disordered" evidence="1">
    <location>
        <begin position="173"/>
        <end position="209"/>
    </location>
</feature>
<feature type="region of interest" description="Disordered" evidence="1">
    <location>
        <begin position="23"/>
        <end position="146"/>
    </location>
</feature>
<protein>
    <recommendedName>
        <fullName evidence="6">Transmembrane protein</fullName>
    </recommendedName>
</protein>
<dbReference type="EMBL" id="WKJK01000004">
    <property type="protein sequence ID" value="MRW90231.1"/>
    <property type="molecule type" value="Genomic_DNA"/>
</dbReference>
<evidence type="ECO:0000256" key="3">
    <source>
        <dbReference type="SAM" id="SignalP"/>
    </source>
</evidence>
<organism evidence="4 5">
    <name type="scientific">Duganella guangzhouensis</name>
    <dbReference type="NCBI Taxonomy" id="2666084"/>
    <lineage>
        <taxon>Bacteria</taxon>
        <taxon>Pseudomonadati</taxon>
        <taxon>Pseudomonadota</taxon>
        <taxon>Betaproteobacteria</taxon>
        <taxon>Burkholderiales</taxon>
        <taxon>Oxalobacteraceae</taxon>
        <taxon>Telluria group</taxon>
        <taxon>Duganella</taxon>
    </lineage>
</organism>
<feature type="transmembrane region" description="Helical" evidence="2">
    <location>
        <begin position="222"/>
        <end position="240"/>
    </location>
</feature>
<keyword evidence="2" id="KW-1133">Transmembrane helix</keyword>
<sequence length="257" mass="27075">MKSFQSALVLILSLALVGNVPAATRPASYSGTSKSMKSGFSSQKNNSNVHSKPAPPAANRQSGPGAFGQAAGSPAQPQRGTSALSRDADRSAAEANALKTLDQRRAAANAPTPLPPLNDTLRSPQAPPQQRPAYQPPYPVPAPVYQQPASSGNGLMAGVIGFMLGHAMSQSHQPVAYPTGSQPQQQQQPAADGGTVSGMPGLGAPAPHQPPQPSFFGSVLRWFAWLSVLSLFVWLGVYFVRKLRRLRAGPNYSFERN</sequence>
<evidence type="ECO:0000256" key="2">
    <source>
        <dbReference type="SAM" id="Phobius"/>
    </source>
</evidence>